<dbReference type="EMBL" id="UINC01164765">
    <property type="protein sequence ID" value="SVD65781.1"/>
    <property type="molecule type" value="Genomic_DNA"/>
</dbReference>
<accession>A0A382X695</accession>
<sequence length="272" mass="29599">DNGKIIANGDGRQEDPIFISDNSGGGFISWRSYANDPVYGELYAQYIDSVGNTQWVDKLISGDSKIRVNSQQNMCSDRQGGVYVTWYADALADDGNYYGVHLKSDGSITTPVKLIDTDIDYGNVSLESAGNGDGVIAWKEGPMNSENIYAQRLQANHSTDTINKIWNSGNPLDVCTSDGRQLAPKVTYYSDDYVVVVWEDWASPSVSGIGANFISSSGVLQFSSDGNTDLVFTMESPSTPFPRVKASENGAYVVWLSASDVHFVQKIAPNNI</sequence>
<feature type="non-terminal residue" evidence="1">
    <location>
        <position position="272"/>
    </location>
</feature>
<protein>
    <submittedName>
        <fullName evidence="1">Uncharacterized protein</fullName>
    </submittedName>
</protein>
<reference evidence="1" key="1">
    <citation type="submission" date="2018-05" db="EMBL/GenBank/DDBJ databases">
        <authorList>
            <person name="Lanie J.A."/>
            <person name="Ng W.-L."/>
            <person name="Kazmierczak K.M."/>
            <person name="Andrzejewski T.M."/>
            <person name="Davidsen T.M."/>
            <person name="Wayne K.J."/>
            <person name="Tettelin H."/>
            <person name="Glass J.I."/>
            <person name="Rusch D."/>
            <person name="Podicherti R."/>
            <person name="Tsui H.-C.T."/>
            <person name="Winkler M.E."/>
        </authorList>
    </citation>
    <scope>NUCLEOTIDE SEQUENCE</scope>
</reference>
<dbReference type="AlphaFoldDB" id="A0A382X695"/>
<proteinExistence type="predicted"/>
<evidence type="ECO:0000313" key="1">
    <source>
        <dbReference type="EMBL" id="SVD65781.1"/>
    </source>
</evidence>
<gene>
    <name evidence="1" type="ORF">METZ01_LOCUS418635</name>
</gene>
<feature type="non-terminal residue" evidence="1">
    <location>
        <position position="1"/>
    </location>
</feature>
<organism evidence="1">
    <name type="scientific">marine metagenome</name>
    <dbReference type="NCBI Taxonomy" id="408172"/>
    <lineage>
        <taxon>unclassified sequences</taxon>
        <taxon>metagenomes</taxon>
        <taxon>ecological metagenomes</taxon>
    </lineage>
</organism>
<name>A0A382X695_9ZZZZ</name>